<dbReference type="AlphaFoldDB" id="A0A174VVP9"/>
<proteinExistence type="inferred from homology"/>
<comment type="similarity">
    <text evidence="1">Belongs to the phD/YefM antitoxin family.</text>
</comment>
<evidence type="ECO:0000313" key="2">
    <source>
        <dbReference type="EMBL" id="CUQ37421.1"/>
    </source>
</evidence>
<name>A0A174VVP9_BACUN</name>
<organism evidence="2 3">
    <name type="scientific">Bacteroides uniformis</name>
    <dbReference type="NCBI Taxonomy" id="820"/>
    <lineage>
        <taxon>Bacteria</taxon>
        <taxon>Pseudomonadati</taxon>
        <taxon>Bacteroidota</taxon>
        <taxon>Bacteroidia</taxon>
        <taxon>Bacteroidales</taxon>
        <taxon>Bacteroidaceae</taxon>
        <taxon>Bacteroides</taxon>
    </lineage>
</organism>
<dbReference type="Gene3D" id="3.40.1620.10">
    <property type="entry name" value="YefM-like domain"/>
    <property type="match status" value="1"/>
</dbReference>
<evidence type="ECO:0000313" key="3">
    <source>
        <dbReference type="Proteomes" id="UP000095766"/>
    </source>
</evidence>
<accession>A0A174VVP9</accession>
<sequence length="81" mass="9522">MQIVTTREFRANQKKYFELAETETVFVTRKNKRPIVINVAEDDYIPKRDLVGELRGALQQMKDHMDGKIKLKSLDELIDEL</sequence>
<protein>
    <submittedName>
        <fullName evidence="2">Prevent-host-death family protein</fullName>
    </submittedName>
</protein>
<dbReference type="EMBL" id="CZAO01000041">
    <property type="protein sequence ID" value="CUQ37421.1"/>
    <property type="molecule type" value="Genomic_DNA"/>
</dbReference>
<evidence type="ECO:0000256" key="1">
    <source>
        <dbReference type="ARBA" id="ARBA00009981"/>
    </source>
</evidence>
<dbReference type="RefSeq" id="WP_057254441.1">
    <property type="nucleotide sequence ID" value="NZ_CZAO01000041.1"/>
</dbReference>
<gene>
    <name evidence="2" type="ORF">ERS852510_04200</name>
</gene>
<dbReference type="Proteomes" id="UP000095766">
    <property type="component" value="Unassembled WGS sequence"/>
</dbReference>
<reference evidence="2 3" key="1">
    <citation type="submission" date="2015-09" db="EMBL/GenBank/DDBJ databases">
        <authorList>
            <consortium name="Pathogen Informatics"/>
        </authorList>
    </citation>
    <scope>NUCLEOTIDE SEQUENCE [LARGE SCALE GENOMIC DNA]</scope>
    <source>
        <strain evidence="2 3">2789STDY5834898</strain>
    </source>
</reference>
<dbReference type="SUPFAM" id="SSF143120">
    <property type="entry name" value="YefM-like"/>
    <property type="match status" value="1"/>
</dbReference>
<dbReference type="InterPro" id="IPR036165">
    <property type="entry name" value="YefM-like_sf"/>
</dbReference>